<dbReference type="GO" id="GO:0006950">
    <property type="term" value="P:response to stress"/>
    <property type="evidence" value="ECO:0007669"/>
    <property type="project" value="UniProtKB-ARBA"/>
</dbReference>
<dbReference type="Pfam" id="PF10263">
    <property type="entry name" value="SprT-like"/>
    <property type="match status" value="1"/>
</dbReference>
<organism evidence="2 3">
    <name type="scientific">Flavipsychrobacter stenotrophus</name>
    <dbReference type="NCBI Taxonomy" id="2077091"/>
    <lineage>
        <taxon>Bacteria</taxon>
        <taxon>Pseudomonadati</taxon>
        <taxon>Bacteroidota</taxon>
        <taxon>Chitinophagia</taxon>
        <taxon>Chitinophagales</taxon>
        <taxon>Chitinophagaceae</taxon>
        <taxon>Flavipsychrobacter</taxon>
    </lineage>
</organism>
<reference evidence="2 3" key="1">
    <citation type="submission" date="2018-01" db="EMBL/GenBank/DDBJ databases">
        <title>A novel member of the phylum Bacteroidetes isolated from glacier ice.</title>
        <authorList>
            <person name="Liu Q."/>
            <person name="Xin Y.-H."/>
        </authorList>
    </citation>
    <scope>NUCLEOTIDE SEQUENCE [LARGE SCALE GENOMIC DNA]</scope>
    <source>
        <strain evidence="2 3">RB1R16</strain>
    </source>
</reference>
<name>A0A2S7T0U8_9BACT</name>
<accession>A0A2S7T0U8</accession>
<protein>
    <recommendedName>
        <fullName evidence="1">SprT-like domain-containing protein</fullName>
    </recommendedName>
</protein>
<dbReference type="OrthoDB" id="267364at2"/>
<dbReference type="AlphaFoldDB" id="A0A2S7T0U8"/>
<gene>
    <name evidence="2" type="ORF">CJD36_001690</name>
</gene>
<evidence type="ECO:0000313" key="2">
    <source>
        <dbReference type="EMBL" id="PQJ12487.1"/>
    </source>
</evidence>
<dbReference type="RefSeq" id="WP_105037371.1">
    <property type="nucleotide sequence ID" value="NZ_PPSL01000001.1"/>
</dbReference>
<feature type="domain" description="SprT-like" evidence="1">
    <location>
        <begin position="31"/>
        <end position="105"/>
    </location>
</feature>
<comment type="caution">
    <text evidence="2">The sequence shown here is derived from an EMBL/GenBank/DDBJ whole genome shotgun (WGS) entry which is preliminary data.</text>
</comment>
<dbReference type="EMBL" id="PPSL01000001">
    <property type="protein sequence ID" value="PQJ12487.1"/>
    <property type="molecule type" value="Genomic_DNA"/>
</dbReference>
<evidence type="ECO:0000313" key="3">
    <source>
        <dbReference type="Proteomes" id="UP000239872"/>
    </source>
</evidence>
<keyword evidence="3" id="KW-1185">Reference proteome</keyword>
<proteinExistence type="predicted"/>
<sequence>MKKKETSLTFLDQFLPAGAFDEVAPFFKTHTIHLTLTHDRKSVLGDYRNPTTADPFHRISINATLNPYSFLITLLHELAHMFTFVHFGHSVNPHGKEWKTQFRHILIPFIGKKLFPNDVEKALLAYVHDPAASTCTDPRLFKALYRYDERKDGHKLVDDIAPNHYFQTEDGIVYQKLEKIRTRTRCMNMSNGKIYLFQGIVDVKEVNKPRTKNG</sequence>
<evidence type="ECO:0000259" key="1">
    <source>
        <dbReference type="Pfam" id="PF10263"/>
    </source>
</evidence>
<dbReference type="Proteomes" id="UP000239872">
    <property type="component" value="Unassembled WGS sequence"/>
</dbReference>
<dbReference type="InterPro" id="IPR006640">
    <property type="entry name" value="SprT-like_domain"/>
</dbReference>